<name>M7BEB0_CHEMY</name>
<evidence type="ECO:0000313" key="2">
    <source>
        <dbReference type="EMBL" id="EMP36276.1"/>
    </source>
</evidence>
<dbReference type="SUPFAM" id="SSF81321">
    <property type="entry name" value="Family A G protein-coupled receptor-like"/>
    <property type="match status" value="1"/>
</dbReference>
<gene>
    <name evidence="2" type="ORF">UY3_06610</name>
</gene>
<proteinExistence type="predicted"/>
<dbReference type="STRING" id="8469.M7BEB0"/>
<keyword evidence="3" id="KW-1185">Reference proteome</keyword>
<accession>M7BEB0</accession>
<keyword evidence="1" id="KW-0812">Transmembrane</keyword>
<organism evidence="2 3">
    <name type="scientific">Chelonia mydas</name>
    <name type="common">Green sea-turtle</name>
    <name type="synonym">Chelonia agassizi</name>
    <dbReference type="NCBI Taxonomy" id="8469"/>
    <lineage>
        <taxon>Eukaryota</taxon>
        <taxon>Metazoa</taxon>
        <taxon>Chordata</taxon>
        <taxon>Craniata</taxon>
        <taxon>Vertebrata</taxon>
        <taxon>Euteleostomi</taxon>
        <taxon>Archelosauria</taxon>
        <taxon>Testudinata</taxon>
        <taxon>Testudines</taxon>
        <taxon>Cryptodira</taxon>
        <taxon>Durocryptodira</taxon>
        <taxon>Americhelydia</taxon>
        <taxon>Chelonioidea</taxon>
        <taxon>Cheloniidae</taxon>
        <taxon>Chelonia</taxon>
    </lineage>
</organism>
<protein>
    <submittedName>
        <fullName evidence="2">Uncharacterized protein</fullName>
    </submittedName>
</protein>
<keyword evidence="1" id="KW-0472">Membrane</keyword>
<keyword evidence="1" id="KW-1133">Transmembrane helix</keyword>
<dbReference type="EMBL" id="KB525803">
    <property type="protein sequence ID" value="EMP36276.1"/>
    <property type="molecule type" value="Genomic_DNA"/>
</dbReference>
<dbReference type="Proteomes" id="UP000031443">
    <property type="component" value="Unassembled WGS sequence"/>
</dbReference>
<dbReference type="AlphaFoldDB" id="M7BEB0"/>
<evidence type="ECO:0000313" key="3">
    <source>
        <dbReference type="Proteomes" id="UP000031443"/>
    </source>
</evidence>
<sequence length="161" mass="18258">MSVFTPESDARMHVCARSQRARGWGRRQILIERSKATVSFGCHLLLPSSNIGLLPTPQSITKDRVHEWLEFVALWLPSGSGFLNCFVYFWTNRNFRHKFQKIGHKLCGPCSRDTWEQDVHRMVTISAVVERSSSQPVLPLDRSCSGSSTSILLPREAQTSL</sequence>
<feature type="transmembrane region" description="Helical" evidence="1">
    <location>
        <begin position="72"/>
        <end position="91"/>
    </location>
</feature>
<evidence type="ECO:0000256" key="1">
    <source>
        <dbReference type="SAM" id="Phobius"/>
    </source>
</evidence>
<dbReference type="Gene3D" id="1.20.1070.10">
    <property type="entry name" value="Rhodopsin 7-helix transmembrane proteins"/>
    <property type="match status" value="1"/>
</dbReference>
<reference evidence="3" key="1">
    <citation type="journal article" date="2013" name="Nat. Genet.">
        <title>The draft genomes of soft-shell turtle and green sea turtle yield insights into the development and evolution of the turtle-specific body plan.</title>
        <authorList>
            <person name="Wang Z."/>
            <person name="Pascual-Anaya J."/>
            <person name="Zadissa A."/>
            <person name="Li W."/>
            <person name="Niimura Y."/>
            <person name="Huang Z."/>
            <person name="Li C."/>
            <person name="White S."/>
            <person name="Xiong Z."/>
            <person name="Fang D."/>
            <person name="Wang B."/>
            <person name="Ming Y."/>
            <person name="Chen Y."/>
            <person name="Zheng Y."/>
            <person name="Kuraku S."/>
            <person name="Pignatelli M."/>
            <person name="Herrero J."/>
            <person name="Beal K."/>
            <person name="Nozawa M."/>
            <person name="Li Q."/>
            <person name="Wang J."/>
            <person name="Zhang H."/>
            <person name="Yu L."/>
            <person name="Shigenobu S."/>
            <person name="Wang J."/>
            <person name="Liu J."/>
            <person name="Flicek P."/>
            <person name="Searle S."/>
            <person name="Wang J."/>
            <person name="Kuratani S."/>
            <person name="Yin Y."/>
            <person name="Aken B."/>
            <person name="Zhang G."/>
            <person name="Irie N."/>
        </authorList>
    </citation>
    <scope>NUCLEOTIDE SEQUENCE [LARGE SCALE GENOMIC DNA]</scope>
</reference>